<protein>
    <submittedName>
        <fullName evidence="2">Uncharacterized protein</fullName>
    </submittedName>
</protein>
<accession>A0A6V7PZL9</accession>
<feature type="compositionally biased region" description="Low complexity" evidence="1">
    <location>
        <begin position="159"/>
        <end position="173"/>
    </location>
</feature>
<feature type="region of interest" description="Disordered" evidence="1">
    <location>
        <begin position="120"/>
        <end position="291"/>
    </location>
</feature>
<feature type="compositionally biased region" description="Basic and acidic residues" evidence="1">
    <location>
        <begin position="282"/>
        <end position="291"/>
    </location>
</feature>
<dbReference type="EMBL" id="LR862153">
    <property type="protein sequence ID" value="CAD1836221.1"/>
    <property type="molecule type" value="Genomic_DNA"/>
</dbReference>
<feature type="compositionally biased region" description="Basic residues" evidence="1">
    <location>
        <begin position="122"/>
        <end position="135"/>
    </location>
</feature>
<feature type="compositionally biased region" description="Polar residues" evidence="1">
    <location>
        <begin position="188"/>
        <end position="205"/>
    </location>
</feature>
<feature type="compositionally biased region" description="Low complexity" evidence="1">
    <location>
        <begin position="267"/>
        <end position="281"/>
    </location>
</feature>
<proteinExistence type="predicted"/>
<name>A0A6V7PZL9_ANACO</name>
<dbReference type="AlphaFoldDB" id="A0A6V7PZL9"/>
<gene>
    <name evidence="2" type="ORF">CB5_LOCUS19432</name>
</gene>
<evidence type="ECO:0000256" key="1">
    <source>
        <dbReference type="SAM" id="MobiDB-lite"/>
    </source>
</evidence>
<reference evidence="2" key="1">
    <citation type="submission" date="2020-07" db="EMBL/GenBank/DDBJ databases">
        <authorList>
            <person name="Lin J."/>
        </authorList>
    </citation>
    <scope>NUCLEOTIDE SEQUENCE</scope>
</reference>
<evidence type="ECO:0000313" key="2">
    <source>
        <dbReference type="EMBL" id="CAD1836221.1"/>
    </source>
</evidence>
<sequence length="317" mass="35446">MERYGERLWQLRKRKKRMIVPETAEDAECHGEMRVGDARKKGRSDSWKRFFKKFHMFLSNCGDVRGGGGGNRRLPCRNRCCDDDDDGGNETAEGEKENPLFLSCFWGSSSVLFSDELQSSGRIKKKQKKKKKKQKAPWLSWWHVEKKKRKKTKMVPFESSNTTTTTSSPSPSSEALLEKCFHKKPTSRARNNTIDTDAQQTNTAAPQLREDVAAESPPQPLLPSTSTKPSAAQTGHSPDPIQTRILAVQPGPPRRSVCHTAPNHSPARTGRAAAGDSGAAGDRTDHNGVDLDSEEYKKRVIMEGLLERNGRRPSYAL</sequence>
<organism evidence="2">
    <name type="scientific">Ananas comosus var. bracteatus</name>
    <name type="common">red pineapple</name>
    <dbReference type="NCBI Taxonomy" id="296719"/>
    <lineage>
        <taxon>Eukaryota</taxon>
        <taxon>Viridiplantae</taxon>
        <taxon>Streptophyta</taxon>
        <taxon>Embryophyta</taxon>
        <taxon>Tracheophyta</taxon>
        <taxon>Spermatophyta</taxon>
        <taxon>Magnoliopsida</taxon>
        <taxon>Liliopsida</taxon>
        <taxon>Poales</taxon>
        <taxon>Bromeliaceae</taxon>
        <taxon>Bromelioideae</taxon>
        <taxon>Ananas</taxon>
    </lineage>
</organism>